<dbReference type="InterPro" id="IPR005025">
    <property type="entry name" value="FMN_Rdtase-like_dom"/>
</dbReference>
<dbReference type="NCBIfam" id="TIGR01755">
    <property type="entry name" value="flav_wrbA"/>
    <property type="match status" value="1"/>
</dbReference>
<reference evidence="4" key="1">
    <citation type="submission" date="2017-02" db="EMBL/GenBank/DDBJ databases">
        <title>Delving into the versatile metabolic prowess of the omnipresent phylum Bacteroidetes.</title>
        <authorList>
            <person name="Nobu M.K."/>
            <person name="Mei R."/>
            <person name="Narihiro T."/>
            <person name="Kuroda K."/>
            <person name="Liu W.-T."/>
        </authorList>
    </citation>
    <scope>NUCLEOTIDE SEQUENCE</scope>
    <source>
        <strain evidence="4">ADurb.Bin417</strain>
    </source>
</reference>
<comment type="similarity">
    <text evidence="1">Belongs to the WrbA family.</text>
</comment>
<dbReference type="PROSITE" id="PS50902">
    <property type="entry name" value="FLAVODOXIN_LIKE"/>
    <property type="match status" value="1"/>
</dbReference>
<gene>
    <name evidence="4" type="primary">pnpB</name>
    <name evidence="4" type="ORF">BWY73_01493</name>
</gene>
<dbReference type="InterPro" id="IPR010089">
    <property type="entry name" value="Flavoprotein_WrbA-like"/>
</dbReference>
<dbReference type="SUPFAM" id="SSF52218">
    <property type="entry name" value="Flavoproteins"/>
    <property type="match status" value="1"/>
</dbReference>
<dbReference type="PANTHER" id="PTHR30546">
    <property type="entry name" value="FLAVODOXIN-RELATED PROTEIN WRBA-RELATED"/>
    <property type="match status" value="1"/>
</dbReference>
<protein>
    <submittedName>
        <fullName evidence="4">p-benzoquinone reductase</fullName>
        <ecNumber evidence="4">1.6.5.2</ecNumber>
    </submittedName>
</protein>
<evidence type="ECO:0000256" key="2">
    <source>
        <dbReference type="SAM" id="MobiDB-lite"/>
    </source>
</evidence>
<dbReference type="EMBL" id="MWAK01000360">
    <property type="protein sequence ID" value="OPZ89493.1"/>
    <property type="molecule type" value="Genomic_DNA"/>
</dbReference>
<evidence type="ECO:0000313" key="4">
    <source>
        <dbReference type="EMBL" id="OPZ89493.1"/>
    </source>
</evidence>
<dbReference type="Gene3D" id="3.40.50.360">
    <property type="match status" value="1"/>
</dbReference>
<dbReference type="AlphaFoldDB" id="A0A1V5M8E0"/>
<dbReference type="InterPro" id="IPR008254">
    <property type="entry name" value="Flavodoxin/NO_synth"/>
</dbReference>
<dbReference type="Proteomes" id="UP000485484">
    <property type="component" value="Unassembled WGS sequence"/>
</dbReference>
<evidence type="ECO:0000259" key="3">
    <source>
        <dbReference type="PROSITE" id="PS50902"/>
    </source>
</evidence>
<dbReference type="InterPro" id="IPR029039">
    <property type="entry name" value="Flavoprotein-like_sf"/>
</dbReference>
<feature type="region of interest" description="Disordered" evidence="2">
    <location>
        <begin position="162"/>
        <end position="184"/>
    </location>
</feature>
<proteinExistence type="inferred from homology"/>
<dbReference type="GO" id="GO:0016020">
    <property type="term" value="C:membrane"/>
    <property type="evidence" value="ECO:0007669"/>
    <property type="project" value="TreeGrafter"/>
</dbReference>
<feature type="domain" description="Flavodoxin-like" evidence="3">
    <location>
        <begin position="7"/>
        <end position="196"/>
    </location>
</feature>
<dbReference type="GO" id="GO:0010181">
    <property type="term" value="F:FMN binding"/>
    <property type="evidence" value="ECO:0007669"/>
    <property type="project" value="InterPro"/>
</dbReference>
<comment type="caution">
    <text evidence="4">The sequence shown here is derived from an EMBL/GenBank/DDBJ whole genome shotgun (WGS) entry which is preliminary data.</text>
</comment>
<dbReference type="PANTHER" id="PTHR30546:SF23">
    <property type="entry name" value="FLAVOPROTEIN-LIKE PROTEIN YCP4-RELATED"/>
    <property type="match status" value="1"/>
</dbReference>
<dbReference type="GO" id="GO:0003955">
    <property type="term" value="F:NAD(P)H dehydrogenase (quinone) activity"/>
    <property type="evidence" value="ECO:0007669"/>
    <property type="project" value="UniProtKB-EC"/>
</dbReference>
<dbReference type="NCBIfam" id="NF002999">
    <property type="entry name" value="PRK03767.1"/>
    <property type="match status" value="1"/>
</dbReference>
<dbReference type="Pfam" id="PF03358">
    <property type="entry name" value="FMN_red"/>
    <property type="match status" value="1"/>
</dbReference>
<accession>A0A1V5M8E0</accession>
<name>A0A1V5M8E0_UNCT6</name>
<dbReference type="FunFam" id="3.40.50.360:FF:000001">
    <property type="entry name" value="NAD(P)H dehydrogenase (Quinone) FQR1-like"/>
    <property type="match status" value="1"/>
</dbReference>
<dbReference type="EC" id="1.6.5.2" evidence="4"/>
<organism evidence="4">
    <name type="scientific">candidate division TA06 bacterium ADurb.Bin417</name>
    <dbReference type="NCBI Taxonomy" id="1852828"/>
    <lineage>
        <taxon>Bacteria</taxon>
        <taxon>Bacteria division TA06</taxon>
    </lineage>
</organism>
<sequence length="205" mass="21590">MKDRTIILALYYSLYGNVFALMKEAAAAAAEVPGTEVRLRRVPELIPEAVIRENEAMSKARARQADVPLAGLDELAGCDGLLLGAPTRFGNMCSQMRNFLDQTGGLWQKGALAGKPAGLLTSTNTMHGGQETTLVSMAFTLLHHGMVIVGVPYTVPELSTTRGGGTPYGASRLAGEAGSPPSPEETAIARALGKRLAEIAVRLKG</sequence>
<keyword evidence="4" id="KW-0560">Oxidoreductase</keyword>
<evidence type="ECO:0000256" key="1">
    <source>
        <dbReference type="ARBA" id="ARBA00006961"/>
    </source>
</evidence>